<feature type="domain" description="Fanconi anaemia group A protein N-terminal" evidence="1">
    <location>
        <begin position="117"/>
        <end position="444"/>
    </location>
</feature>
<feature type="domain" description="Fanconi anaemia group A protein helical" evidence="2">
    <location>
        <begin position="461"/>
        <end position="537"/>
    </location>
</feature>
<accession>A0A0P5IIH0</accession>
<reference evidence="3" key="1">
    <citation type="submission" date="2015-10" db="EMBL/GenBank/DDBJ databases">
        <title>EvidentialGene: Evidence-directed Construction of Complete mRNA Transcriptomes without Genomes.</title>
        <authorList>
            <person name="Gilbert D.G."/>
        </authorList>
    </citation>
    <scope>NUCLEOTIDE SEQUENCE</scope>
</reference>
<dbReference type="Pfam" id="PF15865">
    <property type="entry name" value="Fanconi_A_N"/>
    <property type="match status" value="1"/>
</dbReference>
<dbReference type="InterPro" id="IPR003516">
    <property type="entry name" value="FANCA"/>
</dbReference>
<evidence type="ECO:0000259" key="2">
    <source>
        <dbReference type="Pfam" id="PF24781"/>
    </source>
</evidence>
<dbReference type="InterPro" id="IPR031729">
    <property type="entry name" value="Fanconi_A_N"/>
</dbReference>
<evidence type="ECO:0000313" key="3">
    <source>
        <dbReference type="EMBL" id="JAN52243.1"/>
    </source>
</evidence>
<dbReference type="AlphaFoldDB" id="A0A0P5IIH0"/>
<dbReference type="Pfam" id="PF24781">
    <property type="entry name" value="FANCA_helical"/>
    <property type="match status" value="1"/>
</dbReference>
<dbReference type="PANTHER" id="PTHR12047">
    <property type="entry name" value="FANCONI ANEMIA GROUP A PROTEIN"/>
    <property type="match status" value="1"/>
</dbReference>
<proteinExistence type="predicted"/>
<dbReference type="GO" id="GO:0036297">
    <property type="term" value="P:interstrand cross-link repair"/>
    <property type="evidence" value="ECO:0007669"/>
    <property type="project" value="InterPro"/>
</dbReference>
<dbReference type="EMBL" id="GDIQ01042494">
    <property type="protein sequence ID" value="JAN52243.1"/>
    <property type="molecule type" value="Transcribed_RNA"/>
</dbReference>
<protein>
    <submittedName>
        <fullName evidence="3">Fanconi anemia group A protein</fullName>
    </submittedName>
</protein>
<sequence>MAEASIEIQRKANSLFSAFFSKQVIHTEVIKYQDEMDDNSVALVMSILRADAEKSKTPFKLYATQFVIQGVKALIGKHFKLEGNFFYVLVKKLASQGEIYNQKIQDVINNQPALAPFQVIVKLDKIGVISIILYFQSCSGCSSKLSAWVDSLFVLSCSPPNPQESDLLHYLLTVVIHIGFGELSADLQKNISGQTLKIAVSLLNDLTRLMWDFLWEFPEKEIHAFDSLVDSQQVMFCQLSSLQRCYLEQLSFIISYKPEIKPITAIKSQHEWTYFKSPKNVVNLITQLLIPLEVETVLKKIDEILNRYEINWKNLLIIISTVQACYPTGNQHLKALINSLMQRALENLQMELLLASFLLARQINAEHTSSPHYGAWFSSITSSSTTSKQFAFLLKFLSNTVRHEPSWVLFAHRSNPPFIPMMDNCRTLWTDYTVLVRTRLEDFKLKQSTDQIIEEDATVVKEVGIAIATFEKSGRISNAVIEAAIFRKPYFINKFLPMLLKPRRVPNPPDALEELVEELKKSGKIPGPHYEAYRAACQQLQKETPENEPMDWQMSDGKTNYEILMNHVIRCKDERQQSLLIEQLDDILGALLSHTNSSTTVIDFNPDADEVATRNGLACKIVKHWIQSIQTACFAANEPDWMNRYFLLFCRYPKFVESLYVHTWNLIHVCNEDDDMACCYGIVILLLCRNSHILLPVHYRSFNGTFSELLMREDQLVLDRKESMTFYLRLLYHTLMAAKRRKELANVRLASSLYLWLCRRIMHSSKISEFKKFVGLSKDMELLKEADLPAKKWLRLEMAVVADADVLSWCERSGYLHSVLKTEYQDVPATELSLLILDSVMKGILNNSVAHADCSKDLLLLLQYLLYNDQPASSESPAWLINYWMQLRREQGKGVDQLMWSIVCTLPPYLLSRNSSYQPIQDTSFKTLANLIENEWRNTVTSESAWLPKYIASHLLRALEGAFLDIPCLRFSAQIHRLHDNKVVAGAWASLDKALDVFHPLMYDLDNDETIDWSGVVEVDLLASQLMTLAAVSWYTKGNTDKWPGFIERLCPKISANPGLLNAWKMPYWTGEDSKFPWIQILTTCMLNLLPFVILRVLISWSDSLLPTTPDYLDALVTAHNQWIQVTHSFIDLAMGHENQSNYPVGQILDFCTLGRMASDVEQILGRAPIRSLKLLQQYSCFRAMEADYQVLVRKRCS</sequence>
<evidence type="ECO:0000259" key="1">
    <source>
        <dbReference type="Pfam" id="PF15865"/>
    </source>
</evidence>
<dbReference type="InterPro" id="IPR055386">
    <property type="entry name" value="FANCA_helical"/>
</dbReference>
<dbReference type="PANTHER" id="PTHR12047:SF2">
    <property type="entry name" value="FANCONI ANEMIA GROUP A PROTEIN"/>
    <property type="match status" value="1"/>
</dbReference>
<organism evidence="3">
    <name type="scientific">Daphnia magna</name>
    <dbReference type="NCBI Taxonomy" id="35525"/>
    <lineage>
        <taxon>Eukaryota</taxon>
        <taxon>Metazoa</taxon>
        <taxon>Ecdysozoa</taxon>
        <taxon>Arthropoda</taxon>
        <taxon>Crustacea</taxon>
        <taxon>Branchiopoda</taxon>
        <taxon>Diplostraca</taxon>
        <taxon>Cladocera</taxon>
        <taxon>Anomopoda</taxon>
        <taxon>Daphniidae</taxon>
        <taxon>Daphnia</taxon>
    </lineage>
</organism>
<name>A0A0P5IIH0_9CRUS</name>
<dbReference type="OrthoDB" id="6348874at2759"/>
<dbReference type="GO" id="GO:0043240">
    <property type="term" value="C:Fanconi anaemia nuclear complex"/>
    <property type="evidence" value="ECO:0007669"/>
    <property type="project" value="InterPro"/>
</dbReference>